<evidence type="ECO:0000313" key="6">
    <source>
        <dbReference type="EMBL" id="TMW65679.1"/>
    </source>
</evidence>
<comment type="caution">
    <text evidence="6">The sequence shown here is derived from an EMBL/GenBank/DDBJ whole genome shotgun (WGS) entry which is preliminary data.</text>
</comment>
<dbReference type="Gene3D" id="3.40.50.300">
    <property type="entry name" value="P-loop containing nucleotide triphosphate hydrolases"/>
    <property type="match status" value="5"/>
</dbReference>
<dbReference type="Pfam" id="PF08393">
    <property type="entry name" value="DHC_N2"/>
    <property type="match status" value="1"/>
</dbReference>
<dbReference type="GO" id="GO:0060294">
    <property type="term" value="P:cilium movement involved in cell motility"/>
    <property type="evidence" value="ECO:0007669"/>
    <property type="project" value="TreeGrafter"/>
</dbReference>
<dbReference type="Pfam" id="PF12774">
    <property type="entry name" value="AAA_6"/>
    <property type="match status" value="1"/>
</dbReference>
<gene>
    <name evidence="6" type="ORF">Poli38472_008321</name>
</gene>
<dbReference type="PANTHER" id="PTHR10676:SF359">
    <property type="entry name" value="DYNEIN HEAVY CHAIN DOMAIN-CONTAINING PROTEIN 1"/>
    <property type="match status" value="1"/>
</dbReference>
<evidence type="ECO:0000259" key="4">
    <source>
        <dbReference type="Pfam" id="PF12774"/>
    </source>
</evidence>
<dbReference type="InterPro" id="IPR042222">
    <property type="entry name" value="Dynein_2_N"/>
</dbReference>
<feature type="region of interest" description="Disordered" evidence="2">
    <location>
        <begin position="1"/>
        <end position="28"/>
    </location>
</feature>
<protein>
    <recommendedName>
        <fullName evidence="8">Dynein heavy chain</fullName>
    </recommendedName>
</protein>
<feature type="region of interest" description="Disordered" evidence="2">
    <location>
        <begin position="1276"/>
        <end position="1298"/>
    </location>
</feature>
<dbReference type="Pfam" id="PF12775">
    <property type="entry name" value="AAA_7"/>
    <property type="match status" value="1"/>
</dbReference>
<dbReference type="InterPro" id="IPR013602">
    <property type="entry name" value="Dynein_heavy_linker"/>
</dbReference>
<feature type="region of interest" description="Disordered" evidence="2">
    <location>
        <begin position="139"/>
        <end position="168"/>
    </location>
</feature>
<dbReference type="OrthoDB" id="447173at2759"/>
<feature type="region of interest" description="Disordered" evidence="2">
    <location>
        <begin position="1966"/>
        <end position="1991"/>
    </location>
</feature>
<accession>A0A8K1CLE9</accession>
<dbReference type="InterPro" id="IPR027417">
    <property type="entry name" value="P-loop_NTPase"/>
</dbReference>
<dbReference type="GO" id="GO:0051959">
    <property type="term" value="F:dynein light intermediate chain binding"/>
    <property type="evidence" value="ECO:0007669"/>
    <property type="project" value="InterPro"/>
</dbReference>
<evidence type="ECO:0000259" key="3">
    <source>
        <dbReference type="Pfam" id="PF08393"/>
    </source>
</evidence>
<feature type="compositionally biased region" description="Low complexity" evidence="2">
    <location>
        <begin position="1752"/>
        <end position="1765"/>
    </location>
</feature>
<dbReference type="GO" id="GO:0008569">
    <property type="term" value="F:minus-end-directed microtubule motor activity"/>
    <property type="evidence" value="ECO:0007669"/>
    <property type="project" value="TreeGrafter"/>
</dbReference>
<dbReference type="Gene3D" id="1.20.920.20">
    <property type="match status" value="2"/>
</dbReference>
<dbReference type="Proteomes" id="UP000794436">
    <property type="component" value="Unassembled WGS sequence"/>
</dbReference>
<feature type="coiled-coil region" evidence="1">
    <location>
        <begin position="2126"/>
        <end position="2160"/>
    </location>
</feature>
<evidence type="ECO:0000256" key="1">
    <source>
        <dbReference type="SAM" id="Coils"/>
    </source>
</evidence>
<dbReference type="InterPro" id="IPR024743">
    <property type="entry name" value="Dynein_HC_stalk"/>
</dbReference>
<evidence type="ECO:0008006" key="8">
    <source>
        <dbReference type="Google" id="ProtNLM"/>
    </source>
</evidence>
<feature type="domain" description="Dynein heavy chain coiled coil stalk" evidence="5">
    <location>
        <begin position="2255"/>
        <end position="2434"/>
    </location>
</feature>
<dbReference type="Gene3D" id="1.10.287.2620">
    <property type="match status" value="1"/>
</dbReference>
<keyword evidence="7" id="KW-1185">Reference proteome</keyword>
<dbReference type="InterPro" id="IPR026983">
    <property type="entry name" value="DHC"/>
</dbReference>
<feature type="compositionally biased region" description="Basic and acidic residues" evidence="2">
    <location>
        <begin position="1276"/>
        <end position="1292"/>
    </location>
</feature>
<dbReference type="Gene3D" id="1.20.58.1120">
    <property type="match status" value="1"/>
</dbReference>
<feature type="region of interest" description="Disordered" evidence="2">
    <location>
        <begin position="2531"/>
        <end position="2553"/>
    </location>
</feature>
<dbReference type="GO" id="GO:0005524">
    <property type="term" value="F:ATP binding"/>
    <property type="evidence" value="ECO:0007669"/>
    <property type="project" value="InterPro"/>
</dbReference>
<dbReference type="PANTHER" id="PTHR10676">
    <property type="entry name" value="DYNEIN HEAVY CHAIN FAMILY PROTEIN"/>
    <property type="match status" value="1"/>
</dbReference>
<organism evidence="6 7">
    <name type="scientific">Pythium oligandrum</name>
    <name type="common">Mycoparasitic fungus</name>
    <dbReference type="NCBI Taxonomy" id="41045"/>
    <lineage>
        <taxon>Eukaryota</taxon>
        <taxon>Sar</taxon>
        <taxon>Stramenopiles</taxon>
        <taxon>Oomycota</taxon>
        <taxon>Peronosporomycetes</taxon>
        <taxon>Pythiales</taxon>
        <taxon>Pythiaceae</taxon>
        <taxon>Pythium</taxon>
    </lineage>
</organism>
<dbReference type="GO" id="GO:0097729">
    <property type="term" value="C:9+2 motile cilium"/>
    <property type="evidence" value="ECO:0007669"/>
    <property type="project" value="TreeGrafter"/>
</dbReference>
<dbReference type="InterPro" id="IPR035699">
    <property type="entry name" value="AAA_6"/>
</dbReference>
<feature type="region of interest" description="Disordered" evidence="2">
    <location>
        <begin position="86"/>
        <end position="117"/>
    </location>
</feature>
<feature type="domain" description="Dynein heavy chain hydrolytic ATP-binding dynein motor region" evidence="4">
    <location>
        <begin position="984"/>
        <end position="1261"/>
    </location>
</feature>
<evidence type="ECO:0000313" key="7">
    <source>
        <dbReference type="Proteomes" id="UP000794436"/>
    </source>
</evidence>
<dbReference type="Gene3D" id="3.20.180.20">
    <property type="entry name" value="Dynein heavy chain, N-terminal domain 2"/>
    <property type="match status" value="1"/>
</dbReference>
<evidence type="ECO:0000259" key="5">
    <source>
        <dbReference type="Pfam" id="PF12777"/>
    </source>
</evidence>
<sequence>MMQDDDQERYEGTGGMSTPSSLIATGVMTRTRLQAREEARQMDRKRRTSVDRSEADRILELSSKYADPAVIQELQQRPPVDFVVKNSSASAKSSKVEETSRVESVAPPSTTKGKKQSWFSPVRVPLSHRKLVEHPKIFDGITPMRPGCGQPPAPRRPGLEQSPETSTWSVVPRVASVPTATQQVTPTKRRRTVDRQFLDTLRAQNQELYDKLMRQVKMLKEQEKQLYQDIRNVDEVVRALKRYAPDTMAAHMIQYNLLQGAFGKYGLLYQAYDKFVAKVLPNITQQVNSALQKYTVRCQRFLRIYEEHDAMSTEEELEKNLSSFQEILREIRTIEDATRLYQDYQKMVGIKVIDITLLGDARRKWDHVQNLVTFALDWRVVVKMMENEIFSEQPWRSHLERVSSFLLRLSEIQQNRSAVFAPKLMEKLRSNIQDYQRRLEIVIDMAQPFMKAHHWQQVLSLLDISNYISASGALLSDGSTLTLGFLQSRNLWKFEGHIREITVKAHHDALTESKIDEMKKRWYSTLLPTVRVDEFYEIETTGALRLLSLFEHDLVTVQTLAQITSSTELSSTLAQWAEEISNYQEILDTWIMVQNDWKRLSLIFHHHDVQQSIVDATYEFQSLDRKWKAMMAAAKGSSSLAVCLREVISRAFLNNCSVMSEKLWRELGAYLAEKRHFLPRLYFISDRDLLHIIASTRYPARLCTLISKCFHEIHSLRISQVEIGGRPREGGSLQTTGSALDPRTSSEITENTTVQLYDIESVIGFNREEELWIKALRMSSSPEIWLKDLWVRMCDSIKEVLSSTMDGPLLALYGSNFQELQKQLNTTPSSPANVTSNWLQSRHWTRMPLHVIALCINVMLTNELSSLVAAERNGFEWTSFWEAFYAKRSNLVSFVRHPDTVGRSRFVASNLIVLFLNQEHSIRELQSEQPSPTSSHLGHHDSAGMAHANYAEGSSFSWTKLMRFYYDPFDKKCVIHQCVKSYEYGNAFLGGYTAPILSPLCDRAILAMNMALSLEIGGILHSTPSQTSGKRAMLRELSSAVGCECIQFDCSGDVTYSQFHRLLLGAIQSESCWLSLFGLACQGDMNVVRTLAYDISRLKDAINANQGTFVLDGGSVDISNPRMAIWVSVPLDVNSSAHTSLMLELSHSLMPIACTAPNLERLAEVTLTANGMTEAARLSRRLGLLIGGLMSTPVIQLCAPFTYRQMIRVANNATTRHKAHPWTSEEKCVVLALWEELGPIVIQDQRLALIKTVRSMFPSAEDLHIGALGVLTTRTKDEHDKADKSKTQRMEPEDLVYDSDEEDRQRDLMLLRDRIRSLMDLCHSLVATDPFIRKLLDMYQVVNRRVLTIVVGPSACGKTTSIDLLSAVCVPSAAGLLHHVKGLNRAVDDRVKVYRLFAGAFHFKDIYGHFNEDRSWADGFITRFIKQHWDDSVPQLKARRDTTSEQVLHTVESGLPRKMRGHYCPGAGKKALIVVVENINLEMERRLESGATCRPCSEMIRQVCDGKGSFSKASKEFVEFRDVNITCSFTLSPYGYPRLSSRFLRHFHLLRMVDPAQDVFRSILASYPDQFLQRFSCSHTPGDIARLCRFSIETFNAIRKRLPPTNSSPYLQLSLNDVMRCFNRLMTASVKCTENLQDLELFSVYCTYQVYRSRVVTPSEVNTLQRCCLDVGTRHQFSPISLDVIHHAINYIFADYNDNEGCSRITARAATALFIAADERFQWYNRGTFKDTPIAPSLIAGMEELSEHAAETPEPVTSEPPSGEPIGVPTPEATEGDAAEALSSPNNGPQLEPMRPTPAKGRGQLKSSTAAVPAAVQNVLDIVSIVQSGWRRLLLYGTEPSKRRSATMIASGSQAYHFREVTSQLKLGDFVEQLKGPVMNAGLKAAHTLIFVECDSLSTEELEILMHVMQKNDLPQSWYSSVDKARILAQEHHLRAFQHTQARRPSVSSFFDDLTAVTSVRDGVPVQEFSGKEPRSPRSPTSASPHSPRRKPIYHENLGRCLYVAMAFGSATKLFDVISNYPNLYYQVVVKTFYLFDRASLGAVYNECLGGVAVLHETLARATVTKDTRHDLQGLAIAIHLDAMAHIHSKREHQRLPEQIGREYGAARSRIEEFLLVFKTLYLNQRKHLAEVEESLEFALRELEQNAQDARDQLTRSADGQRSLHEAIKSVAEGIVELRDHEQMERDARQSFLLDEQRCSALQSTIEQERDRIQSELAKTLPDVAKATEALSHINKYHITEMKSFVNPPQLVRLVMNFEKDRVDASLIERVKMFVNHPDFSIENMKRASIASTTLCKWVLTIVDYFEVMRRVAPMQKRLGENETQFQRIDEMVRTERQKLINLEIKLNELRARHVRNLQREQECQRLHDSQSQWKTEVLQFAKVVDDWIKIMEKRLNDLKQHQFKLIGDCVIMAATASYASQIPHDERLQAIERWRVLARSHLNGRPSRRGEALDSVSMPHPHSFLKYWCLSGKLLQSRIRKTISSGLALYLDIPLAMELVLMDLMDKVCAKIPLLLDPLRHVTRWLKSEDGPNGQAIPPPANSSDSPDQSALPDPVQFTSCVFVVDAAEPNCVALLEKRINHPNALMILIENVSDCDEATFHELIDFVPLAKKKGNHEVVLATTTLETMLHWKPKVWGKINVIDCSPTRDDVENELLVSVISAYDTGVNTEFEAAKRDYVAEKMKERDIIQVFIKYLHAVRESREEVPRSKTLDAHDSIALLQEHEMGRITRFLDEYGGIRTKRQAAKNGQVIRLFGFLHCDGHTLAFTLFVIVSPRNVTLRSASSFFSLMPGVRPAYIEMTQRMAVFTQHLRFLAHTSGMQSGQKTFKRSTSTRYHRKK</sequence>
<dbReference type="EMBL" id="SPLM01000037">
    <property type="protein sequence ID" value="TMW65679.1"/>
    <property type="molecule type" value="Genomic_DNA"/>
</dbReference>
<dbReference type="Gene3D" id="1.20.920.30">
    <property type="match status" value="1"/>
</dbReference>
<dbReference type="SUPFAM" id="SSF52540">
    <property type="entry name" value="P-loop containing nucleoside triphosphate hydrolases"/>
    <property type="match status" value="1"/>
</dbReference>
<dbReference type="GO" id="GO:0036156">
    <property type="term" value="C:inner dynein arm"/>
    <property type="evidence" value="ECO:0007669"/>
    <property type="project" value="TreeGrafter"/>
</dbReference>
<dbReference type="GO" id="GO:0045505">
    <property type="term" value="F:dynein intermediate chain binding"/>
    <property type="evidence" value="ECO:0007669"/>
    <property type="project" value="InterPro"/>
</dbReference>
<dbReference type="Pfam" id="PF12777">
    <property type="entry name" value="MT"/>
    <property type="match status" value="1"/>
</dbReference>
<dbReference type="InterPro" id="IPR042228">
    <property type="entry name" value="Dynein_linker_3"/>
</dbReference>
<feature type="domain" description="Dynein heavy chain linker" evidence="3">
    <location>
        <begin position="362"/>
        <end position="802"/>
    </location>
</feature>
<proteinExistence type="predicted"/>
<feature type="region of interest" description="Disordered" evidence="2">
    <location>
        <begin position="1747"/>
        <end position="1806"/>
    </location>
</feature>
<name>A0A8K1CLE9_PYTOL</name>
<keyword evidence="1" id="KW-0175">Coiled coil</keyword>
<evidence type="ECO:0000256" key="2">
    <source>
        <dbReference type="SAM" id="MobiDB-lite"/>
    </source>
</evidence>
<dbReference type="Gene3D" id="1.20.140.100">
    <property type="entry name" value="Dynein heavy chain, N-terminal domain 2"/>
    <property type="match status" value="1"/>
</dbReference>
<reference evidence="6" key="1">
    <citation type="submission" date="2019-03" db="EMBL/GenBank/DDBJ databases">
        <title>Long read genome sequence of the mycoparasitic Pythium oligandrum ATCC 38472 isolated from sugarbeet rhizosphere.</title>
        <authorList>
            <person name="Gaulin E."/>
        </authorList>
    </citation>
    <scope>NUCLEOTIDE SEQUENCE</scope>
    <source>
        <strain evidence="6">ATCC 38472_TT</strain>
    </source>
</reference>
<feature type="coiled-coil region" evidence="1">
    <location>
        <begin position="202"/>
        <end position="229"/>
    </location>
</feature>